<evidence type="ECO:0000313" key="5">
    <source>
        <dbReference type="EMBL" id="KNC99009.1"/>
    </source>
</evidence>
<feature type="domain" description="Bromo" evidence="4">
    <location>
        <begin position="428"/>
        <end position="500"/>
    </location>
</feature>
<dbReference type="OrthoDB" id="308861at2759"/>
<feature type="compositionally biased region" description="Polar residues" evidence="3">
    <location>
        <begin position="365"/>
        <end position="374"/>
    </location>
</feature>
<feature type="region of interest" description="Disordered" evidence="3">
    <location>
        <begin position="71"/>
        <end position="120"/>
    </location>
</feature>
<accession>A0A0L0HDF4</accession>
<sequence>MDLQTAGRNLQAGIYADDLSRLFMDIRQIFKNCYEYNLEESNVHRQAKKLEGFFEESVVPEALDMQNRATEEDNMQSATIPSIPSVVTEPKASRIPRPSSPPAPLPPTPPAPPSRSILPAPAIPKPVLSLNDMRRCRKTWRILQSHELSHWFRVPVDPVALNIPTYFEIIKEPMDLSTIKKKLDQNAYSTPAEFQADVRLMLDNAITFNPPDTQVHKDSQALLDIFEKTWPENSQAPDALRPMADTNDSKLVASGSKGELSATDAARCERALVRMESATQSAGPFLQPVSRALYPDYFEIIKEPMDLSTVRKNLRNKNYKTLQQFENDVRLIFTNCFTFNRPGEPVYIQGKDLEAIFDREWGRSKTGSAGSAPSSVAKGRPQSPKISVNVVDTSTRVTSDSRHQENRGVPLKSTSDGKACARILKKLQRHPNAQAFLQPVDPVALNIPQYFDIIKRPMDLSTIQKKLESGEYKASDEFRDDVNLMLNNCFRFNLPGDWVYEQGKGLEAAFKKDWKSLSLPGGSRESSPLQIKREGQKPLSRSSSPGPQQAPAHPGLSSSEEQLIQKMLKMLREHSSAVIFLEPVDSNVLPDYDTKIKTPIDLQTMQTKLDQHVYNNTSEFEADMAQLFANCYLYNAKTSYGHNCGVALERFFKKEWKTLMEKQISAGDAAGDQGSKKRKREKDDGGQVKDKKQKANPAVEERILSGSSATPQTQERAGGPGAVKRKKAANESSERKKTKSQPAAEITPSAENAGAPPKGLKLKLKVKK</sequence>
<dbReference type="GeneID" id="27689299"/>
<organism evidence="5 6">
    <name type="scientific">Spizellomyces punctatus (strain DAOM BR117)</name>
    <dbReference type="NCBI Taxonomy" id="645134"/>
    <lineage>
        <taxon>Eukaryota</taxon>
        <taxon>Fungi</taxon>
        <taxon>Fungi incertae sedis</taxon>
        <taxon>Chytridiomycota</taxon>
        <taxon>Chytridiomycota incertae sedis</taxon>
        <taxon>Chytridiomycetes</taxon>
        <taxon>Spizellomycetales</taxon>
        <taxon>Spizellomycetaceae</taxon>
        <taxon>Spizellomyces</taxon>
    </lineage>
</organism>
<dbReference type="InterPro" id="IPR001487">
    <property type="entry name" value="Bromodomain"/>
</dbReference>
<name>A0A0L0HDF4_SPIPD</name>
<dbReference type="PRINTS" id="PR00503">
    <property type="entry name" value="BROMODOMAIN"/>
</dbReference>
<dbReference type="Pfam" id="PF00439">
    <property type="entry name" value="Bromodomain"/>
    <property type="match status" value="5"/>
</dbReference>
<dbReference type="GO" id="GO:0000785">
    <property type="term" value="C:chromatin"/>
    <property type="evidence" value="ECO:0007669"/>
    <property type="project" value="TreeGrafter"/>
</dbReference>
<feature type="domain" description="Bromo" evidence="4">
    <location>
        <begin position="277"/>
        <end position="347"/>
    </location>
</feature>
<dbReference type="SUPFAM" id="SSF47370">
    <property type="entry name" value="Bromodomain"/>
    <property type="match status" value="5"/>
</dbReference>
<feature type="domain" description="Bromo" evidence="4">
    <location>
        <begin position="572"/>
        <end position="642"/>
    </location>
</feature>
<dbReference type="PANTHER" id="PTHR22880:SF225">
    <property type="entry name" value="BROMODOMAIN-CONTAINING PROTEIN BET-1-RELATED"/>
    <property type="match status" value="1"/>
</dbReference>
<dbReference type="GO" id="GO:0005634">
    <property type="term" value="C:nucleus"/>
    <property type="evidence" value="ECO:0007669"/>
    <property type="project" value="TreeGrafter"/>
</dbReference>
<feature type="region of interest" description="Disordered" evidence="3">
    <location>
        <begin position="519"/>
        <end position="558"/>
    </location>
</feature>
<dbReference type="Gene3D" id="1.20.920.10">
    <property type="entry name" value="Bromodomain-like"/>
    <property type="match status" value="5"/>
</dbReference>
<feature type="domain" description="Bromo" evidence="4">
    <location>
        <begin position="144"/>
        <end position="216"/>
    </location>
</feature>
<dbReference type="GO" id="GO:0006355">
    <property type="term" value="P:regulation of DNA-templated transcription"/>
    <property type="evidence" value="ECO:0007669"/>
    <property type="project" value="TreeGrafter"/>
</dbReference>
<feature type="compositionally biased region" description="Basic and acidic residues" evidence="3">
    <location>
        <begin position="681"/>
        <end position="690"/>
    </location>
</feature>
<proteinExistence type="predicted"/>
<reference evidence="5 6" key="1">
    <citation type="submission" date="2009-08" db="EMBL/GenBank/DDBJ databases">
        <title>The Genome Sequence of Spizellomyces punctatus strain DAOM BR117.</title>
        <authorList>
            <consortium name="The Broad Institute Genome Sequencing Platform"/>
            <person name="Russ C."/>
            <person name="Cuomo C."/>
            <person name="Shea T."/>
            <person name="Young S.K."/>
            <person name="Zeng Q."/>
            <person name="Koehrsen M."/>
            <person name="Haas B."/>
            <person name="Borodovsky M."/>
            <person name="Guigo R."/>
            <person name="Alvarado L."/>
            <person name="Berlin A."/>
            <person name="Bochicchio J."/>
            <person name="Borenstein D."/>
            <person name="Chapman S."/>
            <person name="Chen Z."/>
            <person name="Engels R."/>
            <person name="Freedman E."/>
            <person name="Gellesch M."/>
            <person name="Goldberg J."/>
            <person name="Griggs A."/>
            <person name="Gujja S."/>
            <person name="Heiman D."/>
            <person name="Hepburn T."/>
            <person name="Howarth C."/>
            <person name="Jen D."/>
            <person name="Larson L."/>
            <person name="Lewis B."/>
            <person name="Mehta T."/>
            <person name="Park D."/>
            <person name="Pearson M."/>
            <person name="Roberts A."/>
            <person name="Saif S."/>
            <person name="Shenoy N."/>
            <person name="Sisk P."/>
            <person name="Stolte C."/>
            <person name="Sykes S."/>
            <person name="Thomson T."/>
            <person name="Walk T."/>
            <person name="White J."/>
            <person name="Yandava C."/>
            <person name="Burger G."/>
            <person name="Gray M.W."/>
            <person name="Holland P.W.H."/>
            <person name="King N."/>
            <person name="Lang F.B.F."/>
            <person name="Roger A.J."/>
            <person name="Ruiz-Trillo I."/>
            <person name="Lander E."/>
            <person name="Nusbaum C."/>
        </authorList>
    </citation>
    <scope>NUCLEOTIDE SEQUENCE [LARGE SCALE GENOMIC DNA]</scope>
    <source>
        <strain evidence="5 6">DAOM BR117</strain>
    </source>
</reference>
<dbReference type="RefSeq" id="XP_016607049.1">
    <property type="nucleotide sequence ID" value="XM_016754166.1"/>
</dbReference>
<dbReference type="VEuPathDB" id="FungiDB:SPPG_05959"/>
<dbReference type="InterPro" id="IPR050935">
    <property type="entry name" value="Bromo_chromatin_reader"/>
</dbReference>
<dbReference type="SMART" id="SM00297">
    <property type="entry name" value="BROMO"/>
    <property type="match status" value="4"/>
</dbReference>
<evidence type="ECO:0000259" key="4">
    <source>
        <dbReference type="PROSITE" id="PS50014"/>
    </source>
</evidence>
<dbReference type="STRING" id="645134.A0A0L0HDF4"/>
<dbReference type="eggNOG" id="KOG1474">
    <property type="taxonomic scope" value="Eukaryota"/>
</dbReference>
<dbReference type="PROSITE" id="PS00633">
    <property type="entry name" value="BROMODOMAIN_1"/>
    <property type="match status" value="3"/>
</dbReference>
<evidence type="ECO:0000313" key="6">
    <source>
        <dbReference type="Proteomes" id="UP000053201"/>
    </source>
</evidence>
<dbReference type="InterPro" id="IPR018359">
    <property type="entry name" value="Bromodomain_CS"/>
</dbReference>
<feature type="compositionally biased region" description="Pro residues" evidence="3">
    <location>
        <begin position="98"/>
        <end position="113"/>
    </location>
</feature>
<feature type="region of interest" description="Disordered" evidence="3">
    <location>
        <begin position="666"/>
        <end position="768"/>
    </location>
</feature>
<feature type="domain" description="Bromo" evidence="4">
    <location>
        <begin position="1"/>
        <end position="44"/>
    </location>
</feature>
<dbReference type="OMA" id="GITWISF"/>
<feature type="compositionally biased region" description="Polar residues" evidence="3">
    <location>
        <begin position="384"/>
        <end position="398"/>
    </location>
</feature>
<dbReference type="CDD" id="cd04369">
    <property type="entry name" value="Bromodomain"/>
    <property type="match status" value="1"/>
</dbReference>
<gene>
    <name evidence="5" type="ORF">SPPG_05959</name>
</gene>
<evidence type="ECO:0000256" key="1">
    <source>
        <dbReference type="ARBA" id="ARBA00023117"/>
    </source>
</evidence>
<evidence type="ECO:0000256" key="2">
    <source>
        <dbReference type="PROSITE-ProRule" id="PRU00035"/>
    </source>
</evidence>
<keyword evidence="1 2" id="KW-0103">Bromodomain</keyword>
<feature type="compositionally biased region" description="Polar residues" evidence="3">
    <location>
        <begin position="705"/>
        <end position="715"/>
    </location>
</feature>
<feature type="region of interest" description="Disordered" evidence="3">
    <location>
        <begin position="364"/>
        <end position="414"/>
    </location>
</feature>
<dbReference type="AlphaFoldDB" id="A0A0L0HDF4"/>
<dbReference type="PANTHER" id="PTHR22880">
    <property type="entry name" value="FALZ-RELATED BROMODOMAIN-CONTAINING PROTEINS"/>
    <property type="match status" value="1"/>
</dbReference>
<evidence type="ECO:0000256" key="3">
    <source>
        <dbReference type="SAM" id="MobiDB-lite"/>
    </source>
</evidence>
<keyword evidence="6" id="KW-1185">Reference proteome</keyword>
<dbReference type="GO" id="GO:0006338">
    <property type="term" value="P:chromatin remodeling"/>
    <property type="evidence" value="ECO:0007669"/>
    <property type="project" value="TreeGrafter"/>
</dbReference>
<dbReference type="Proteomes" id="UP000053201">
    <property type="component" value="Unassembled WGS sequence"/>
</dbReference>
<dbReference type="InterPro" id="IPR036427">
    <property type="entry name" value="Bromodomain-like_sf"/>
</dbReference>
<dbReference type="EMBL" id="KQ257459">
    <property type="protein sequence ID" value="KNC99009.1"/>
    <property type="molecule type" value="Genomic_DNA"/>
</dbReference>
<dbReference type="PROSITE" id="PS50014">
    <property type="entry name" value="BROMODOMAIN_2"/>
    <property type="match status" value="5"/>
</dbReference>
<dbReference type="InParanoid" id="A0A0L0HDF4"/>
<protein>
    <recommendedName>
        <fullName evidence="4">Bromo domain-containing protein</fullName>
    </recommendedName>
</protein>